<accession>A0AAN8T282</accession>
<sequence length="62" mass="7143">MFMCPEMAVAMRWHDSERPNSGNIRHHADGEAWKDFDSVHLNFSKDPHNVRLGLSSDGFNPF</sequence>
<reference evidence="1 2" key="1">
    <citation type="submission" date="2024-02" db="EMBL/GenBank/DDBJ databases">
        <title>de novo genome assembly of Solanum bulbocastanum strain 11H21.</title>
        <authorList>
            <person name="Hosaka A.J."/>
        </authorList>
    </citation>
    <scope>NUCLEOTIDE SEQUENCE [LARGE SCALE GENOMIC DNA]</scope>
    <source>
        <tissue evidence="1">Young leaves</tissue>
    </source>
</reference>
<evidence type="ECO:0000313" key="2">
    <source>
        <dbReference type="Proteomes" id="UP001371456"/>
    </source>
</evidence>
<dbReference type="Pfam" id="PF02992">
    <property type="entry name" value="Transposase_21"/>
    <property type="match status" value="1"/>
</dbReference>
<dbReference type="AlphaFoldDB" id="A0AAN8T282"/>
<dbReference type="EMBL" id="JBANQN010000009">
    <property type="protein sequence ID" value="KAK6780014.1"/>
    <property type="molecule type" value="Genomic_DNA"/>
</dbReference>
<keyword evidence="2" id="KW-1185">Reference proteome</keyword>
<name>A0AAN8T282_SOLBU</name>
<evidence type="ECO:0000313" key="1">
    <source>
        <dbReference type="EMBL" id="KAK6780014.1"/>
    </source>
</evidence>
<gene>
    <name evidence="1" type="ORF">RDI58_022198</name>
</gene>
<protein>
    <submittedName>
        <fullName evidence="1">Uncharacterized protein</fullName>
    </submittedName>
</protein>
<dbReference type="Proteomes" id="UP001371456">
    <property type="component" value="Unassembled WGS sequence"/>
</dbReference>
<proteinExistence type="predicted"/>
<comment type="caution">
    <text evidence="1">The sequence shown here is derived from an EMBL/GenBank/DDBJ whole genome shotgun (WGS) entry which is preliminary data.</text>
</comment>
<organism evidence="1 2">
    <name type="scientific">Solanum bulbocastanum</name>
    <name type="common">Wild potato</name>
    <dbReference type="NCBI Taxonomy" id="147425"/>
    <lineage>
        <taxon>Eukaryota</taxon>
        <taxon>Viridiplantae</taxon>
        <taxon>Streptophyta</taxon>
        <taxon>Embryophyta</taxon>
        <taxon>Tracheophyta</taxon>
        <taxon>Spermatophyta</taxon>
        <taxon>Magnoliopsida</taxon>
        <taxon>eudicotyledons</taxon>
        <taxon>Gunneridae</taxon>
        <taxon>Pentapetalae</taxon>
        <taxon>asterids</taxon>
        <taxon>lamiids</taxon>
        <taxon>Solanales</taxon>
        <taxon>Solanaceae</taxon>
        <taxon>Solanoideae</taxon>
        <taxon>Solaneae</taxon>
        <taxon>Solanum</taxon>
    </lineage>
</organism>
<dbReference type="InterPro" id="IPR004242">
    <property type="entry name" value="Transposase_21"/>
</dbReference>